<evidence type="ECO:0000313" key="2">
    <source>
        <dbReference type="Proteomes" id="UP001497680"/>
    </source>
</evidence>
<protein>
    <submittedName>
        <fullName evidence="1">Uncharacterized protein</fullName>
    </submittedName>
</protein>
<name>A0ACC0D5E7_9PEZI</name>
<comment type="caution">
    <text evidence="1">The sequence shown here is derived from an EMBL/GenBank/DDBJ whole genome shotgun (WGS) entry which is preliminary data.</text>
</comment>
<proteinExistence type="predicted"/>
<organism evidence="1 2">
    <name type="scientific">Hypoxylon rubiginosum</name>
    <dbReference type="NCBI Taxonomy" id="110542"/>
    <lineage>
        <taxon>Eukaryota</taxon>
        <taxon>Fungi</taxon>
        <taxon>Dikarya</taxon>
        <taxon>Ascomycota</taxon>
        <taxon>Pezizomycotina</taxon>
        <taxon>Sordariomycetes</taxon>
        <taxon>Xylariomycetidae</taxon>
        <taxon>Xylariales</taxon>
        <taxon>Hypoxylaceae</taxon>
        <taxon>Hypoxylon</taxon>
    </lineage>
</organism>
<keyword evidence="2" id="KW-1185">Reference proteome</keyword>
<accession>A0ACC0D5E7</accession>
<dbReference type="EMBL" id="MU394305">
    <property type="protein sequence ID" value="KAI6087788.1"/>
    <property type="molecule type" value="Genomic_DNA"/>
</dbReference>
<reference evidence="1 2" key="1">
    <citation type="journal article" date="2022" name="New Phytol.">
        <title>Ecological generalism drives hyperdiversity of secondary metabolite gene clusters in xylarialean endophytes.</title>
        <authorList>
            <person name="Franco M.E.E."/>
            <person name="Wisecaver J.H."/>
            <person name="Arnold A.E."/>
            <person name="Ju Y.M."/>
            <person name="Slot J.C."/>
            <person name="Ahrendt S."/>
            <person name="Moore L.P."/>
            <person name="Eastman K.E."/>
            <person name="Scott K."/>
            <person name="Konkel Z."/>
            <person name="Mondo S.J."/>
            <person name="Kuo A."/>
            <person name="Hayes R.D."/>
            <person name="Haridas S."/>
            <person name="Andreopoulos B."/>
            <person name="Riley R."/>
            <person name="LaButti K."/>
            <person name="Pangilinan J."/>
            <person name="Lipzen A."/>
            <person name="Amirebrahimi M."/>
            <person name="Yan J."/>
            <person name="Adam C."/>
            <person name="Keymanesh K."/>
            <person name="Ng V."/>
            <person name="Louie K."/>
            <person name="Northen T."/>
            <person name="Drula E."/>
            <person name="Henrissat B."/>
            <person name="Hsieh H.M."/>
            <person name="Youens-Clark K."/>
            <person name="Lutzoni F."/>
            <person name="Miadlikowska J."/>
            <person name="Eastwood D.C."/>
            <person name="Hamelin R.C."/>
            <person name="Grigoriev I.V."/>
            <person name="U'Ren J.M."/>
        </authorList>
    </citation>
    <scope>NUCLEOTIDE SEQUENCE [LARGE SCALE GENOMIC DNA]</scope>
    <source>
        <strain evidence="1 2">ER1909</strain>
    </source>
</reference>
<gene>
    <name evidence="1" type="ORF">F4821DRAFT_235233</name>
</gene>
<dbReference type="Proteomes" id="UP001497680">
    <property type="component" value="Unassembled WGS sequence"/>
</dbReference>
<sequence>MDPNAATAAEAALLQFVREDWTLFAIGLCFTALRTFARVKQGGFKGLRADDFLVWIAMIFYTAETCLAYAVGAVAKGLANNGMSDEQRLNLDPSSTEYQTRITGSKIQLAGWSTYSALLWSLKASLIMFYTRLTAGLGRSYTLRIYVGFGLLLASYLAATMNLFLGCRPFNKYWQIYPDPGNVCQPAISNSIVWVYGSLNITTDLYLISIPLPMLWKSSLKPLKKVGLVILFSGGLFIIVCALIRAIFIVTDPVNGAQQAGSWAVRETFVAVITTNMPIVFPFVIAQLTPVVQSVRGSLDKKSSNGAPRSLITWGGGGKQSWRGRGPRTPNPITELTYCESEERMLNRGHFRMHEVGVSGVTTYEYSPDGNNIRKDVEVAVTSLPREDEHRQSPGQGNFVSASALLSRETCQGNTTSG</sequence>
<evidence type="ECO:0000313" key="1">
    <source>
        <dbReference type="EMBL" id="KAI6087788.1"/>
    </source>
</evidence>